<dbReference type="InterPro" id="IPR041431">
    <property type="entry name" value="Mvd1_C"/>
</dbReference>
<dbReference type="GO" id="GO:0006695">
    <property type="term" value="P:cholesterol biosynthetic process"/>
    <property type="evidence" value="ECO:0007669"/>
    <property type="project" value="UniProtKB-UniPathway"/>
</dbReference>
<dbReference type="InterPro" id="IPR053859">
    <property type="entry name" value="MVD-like_N"/>
</dbReference>
<dbReference type="EMBL" id="CABPRJ010002399">
    <property type="protein sequence ID" value="VVC45332.1"/>
    <property type="molecule type" value="Genomic_DNA"/>
</dbReference>
<dbReference type="Pfam" id="PF18376">
    <property type="entry name" value="MDD_C"/>
    <property type="match status" value="1"/>
</dbReference>
<name>A0A5E4NNF2_9HEMI</name>
<keyword evidence="11 16" id="KW-1207">Sterol metabolism</keyword>
<dbReference type="InterPro" id="IPR036554">
    <property type="entry name" value="GHMP_kinase_C_sf"/>
</dbReference>
<dbReference type="GO" id="GO:0005840">
    <property type="term" value="C:ribosome"/>
    <property type="evidence" value="ECO:0007669"/>
    <property type="project" value="UniProtKB-KW"/>
</dbReference>
<keyword evidence="8 16" id="KW-0752">Steroid biosynthesis</keyword>
<dbReference type="SUPFAM" id="SSF54211">
    <property type="entry name" value="Ribosomal protein S5 domain 2-like"/>
    <property type="match status" value="1"/>
</dbReference>
<dbReference type="NCBIfam" id="TIGR01240">
    <property type="entry name" value="mevDPdecarb"/>
    <property type="match status" value="1"/>
</dbReference>
<dbReference type="InterPro" id="IPR020568">
    <property type="entry name" value="Ribosomal_Su5_D2-typ_SF"/>
</dbReference>
<keyword evidence="6 15" id="KW-0547">Nucleotide-binding</keyword>
<comment type="similarity">
    <text evidence="2 15 16">Belongs to the diphosphomevalonate decarboxylase family.</text>
</comment>
<evidence type="ECO:0000256" key="4">
    <source>
        <dbReference type="ARBA" id="ARBA00019335"/>
    </source>
</evidence>
<organism evidence="19 20">
    <name type="scientific">Cinara cedri</name>
    <dbReference type="NCBI Taxonomy" id="506608"/>
    <lineage>
        <taxon>Eukaryota</taxon>
        <taxon>Metazoa</taxon>
        <taxon>Ecdysozoa</taxon>
        <taxon>Arthropoda</taxon>
        <taxon>Hexapoda</taxon>
        <taxon>Insecta</taxon>
        <taxon>Pterygota</taxon>
        <taxon>Neoptera</taxon>
        <taxon>Paraneoptera</taxon>
        <taxon>Hemiptera</taxon>
        <taxon>Sternorrhyncha</taxon>
        <taxon>Aphidomorpha</taxon>
        <taxon>Aphidoidea</taxon>
        <taxon>Aphididae</taxon>
        <taxon>Lachninae</taxon>
        <taxon>Cinara</taxon>
    </lineage>
</organism>
<evidence type="ECO:0000256" key="7">
    <source>
        <dbReference type="ARBA" id="ARBA00022840"/>
    </source>
</evidence>
<dbReference type="GO" id="GO:0019287">
    <property type="term" value="P:isopentenyl diphosphate biosynthetic process, mevalonate pathway"/>
    <property type="evidence" value="ECO:0007669"/>
    <property type="project" value="UniProtKB-UniRule"/>
</dbReference>
<evidence type="ECO:0000256" key="14">
    <source>
        <dbReference type="ARBA" id="ARBA00048154"/>
    </source>
</evidence>
<keyword evidence="19" id="KW-0689">Ribosomal protein</keyword>
<evidence type="ECO:0000256" key="12">
    <source>
        <dbReference type="ARBA" id="ARBA00023221"/>
    </source>
</evidence>
<keyword evidence="19" id="KW-0808">Transferase</keyword>
<evidence type="ECO:0000313" key="20">
    <source>
        <dbReference type="Proteomes" id="UP000325440"/>
    </source>
</evidence>
<dbReference type="Pfam" id="PF22700">
    <property type="entry name" value="MVD-like_N"/>
    <property type="match status" value="1"/>
</dbReference>
<gene>
    <name evidence="19" type="ORF">CINCED_3A025450</name>
</gene>
<dbReference type="GO" id="GO:0005829">
    <property type="term" value="C:cytosol"/>
    <property type="evidence" value="ECO:0007669"/>
    <property type="project" value="InterPro"/>
</dbReference>
<dbReference type="OrthoDB" id="10253702at2759"/>
<dbReference type="SUPFAM" id="SSF55060">
    <property type="entry name" value="GHMP Kinase, C-terminal domain"/>
    <property type="match status" value="1"/>
</dbReference>
<dbReference type="FunFam" id="3.30.70.890:FF:000005">
    <property type="entry name" value="Diphosphomevalonate decarboxylase"/>
    <property type="match status" value="1"/>
</dbReference>
<keyword evidence="7 15" id="KW-0067">ATP-binding</keyword>
<dbReference type="FunFam" id="3.30.230.10:FF:000080">
    <property type="entry name" value="Diphosphomevalonate decarboxylase"/>
    <property type="match status" value="1"/>
</dbReference>
<dbReference type="AlphaFoldDB" id="A0A5E4NNF2"/>
<keyword evidence="19" id="KW-0687">Ribonucleoprotein</keyword>
<dbReference type="PANTHER" id="PTHR10977:SF3">
    <property type="entry name" value="DIPHOSPHOMEVALONATE DECARBOXYLASE"/>
    <property type="match status" value="1"/>
</dbReference>
<keyword evidence="12 16" id="KW-0753">Steroid metabolism</keyword>
<evidence type="ECO:0000313" key="19">
    <source>
        <dbReference type="EMBL" id="VVC45332.1"/>
    </source>
</evidence>
<comment type="function">
    <text evidence="1 16">Catalyzes the ATP dependent decarboxylation of (R)-5-diphosphomevalonate to form isopentenyl diphosphate (IPP). Functions in the mevalonate (MVA) pathway leading to isopentenyl diphosphate (IPP), a key precursor for the biosynthesis of isoprenoids and sterol synthesis.</text>
</comment>
<dbReference type="EC" id="4.1.1.33" evidence="3 15"/>
<accession>A0A5E4NNF2</accession>
<keyword evidence="20" id="KW-1185">Reference proteome</keyword>
<dbReference type="Gene3D" id="3.30.230.10">
    <property type="match status" value="1"/>
</dbReference>
<evidence type="ECO:0000256" key="11">
    <source>
        <dbReference type="ARBA" id="ARBA00023166"/>
    </source>
</evidence>
<dbReference type="PANTHER" id="PTHR10977">
    <property type="entry name" value="DIPHOSPHOMEVALONATE DECARBOXYLASE"/>
    <property type="match status" value="1"/>
</dbReference>
<dbReference type="PIRSF" id="PIRSF015950">
    <property type="entry name" value="Mev_P_decrbx"/>
    <property type="match status" value="1"/>
</dbReference>
<feature type="domain" description="Diphosphomevalonate decarboxylase-like N-terminal" evidence="18">
    <location>
        <begin position="46"/>
        <end position="212"/>
    </location>
</feature>
<evidence type="ECO:0000256" key="15">
    <source>
        <dbReference type="PIRNR" id="PIRNR015950"/>
    </source>
</evidence>
<evidence type="ECO:0000256" key="1">
    <source>
        <dbReference type="ARBA" id="ARBA00003812"/>
    </source>
</evidence>
<dbReference type="Proteomes" id="UP000325440">
    <property type="component" value="Unassembled WGS sequence"/>
</dbReference>
<evidence type="ECO:0000259" key="17">
    <source>
        <dbReference type="Pfam" id="PF18376"/>
    </source>
</evidence>
<evidence type="ECO:0000256" key="2">
    <source>
        <dbReference type="ARBA" id="ARBA00008831"/>
    </source>
</evidence>
<feature type="domain" description="Mvd1 C-terminal" evidence="17">
    <location>
        <begin position="226"/>
        <end position="407"/>
    </location>
</feature>
<dbReference type="GO" id="GO:0016301">
    <property type="term" value="F:kinase activity"/>
    <property type="evidence" value="ECO:0007669"/>
    <property type="project" value="UniProtKB-KW"/>
</dbReference>
<reference evidence="19 20" key="1">
    <citation type="submission" date="2019-08" db="EMBL/GenBank/DDBJ databases">
        <authorList>
            <person name="Alioto T."/>
            <person name="Alioto T."/>
            <person name="Gomez Garrido J."/>
        </authorList>
    </citation>
    <scope>NUCLEOTIDE SEQUENCE [LARGE SCALE GENOMIC DNA]</scope>
</reference>
<dbReference type="UniPathway" id="UPA00063"/>
<evidence type="ECO:0000256" key="16">
    <source>
        <dbReference type="RuleBase" id="RU363086"/>
    </source>
</evidence>
<keyword evidence="9 16" id="KW-0756">Sterol biosynthesis</keyword>
<dbReference type="GO" id="GO:0004163">
    <property type="term" value="F:diphosphomevalonate decarboxylase activity"/>
    <property type="evidence" value="ECO:0007669"/>
    <property type="project" value="UniProtKB-UniRule"/>
</dbReference>
<dbReference type="InterPro" id="IPR014721">
    <property type="entry name" value="Ribsml_uS5_D2-typ_fold_subgr"/>
</dbReference>
<keyword evidence="16" id="KW-0153">Cholesterol metabolism</keyword>
<dbReference type="InterPro" id="IPR029765">
    <property type="entry name" value="Mev_diP_decarb"/>
</dbReference>
<evidence type="ECO:0000256" key="13">
    <source>
        <dbReference type="ARBA" id="ARBA00023239"/>
    </source>
</evidence>
<keyword evidence="10 15" id="KW-0443">Lipid metabolism</keyword>
<keyword evidence="13 15" id="KW-0456">Lyase</keyword>
<evidence type="ECO:0000259" key="18">
    <source>
        <dbReference type="Pfam" id="PF22700"/>
    </source>
</evidence>
<sequence length="422" mass="47305">METIDHYSSQCTSVTTFLVQLRHVYGLTFIEPNIQNDMDKVVTCLAPVNIAAIKYWGKRDERLILPLNDSVSLTLDCDQMHSQTSVIAGPFIKEDGIWLNGQIMPIETNERLQKCFNLIRQLIVKRKGENCPEAKWKIRVCSENNFPTAAGLASSAAGYACLVYTLANAFDLLNEDLSSIARQGSGSACRSIYGGFVHWKAGIDDLGSDSIAVQIADDTHWPEMRIIILVVNDSQKKTSSTVGMQKSVETSELLKYRIQKCVPERTTQIIQAIKDKNFEQFAEITMKDSNQFHAVCLDTYPPCVYLNQVSHEIISFVHDYNEATGQIKVSYTFDAGPNAFLFILQNDLSSFMSELIKVFPTDQPISSYIRGIVSTQSDMLKKPGFEPKDKNLLKYIIVTKLGSGPRYSDNHLLNNNGTLKSK</sequence>
<dbReference type="InterPro" id="IPR005935">
    <property type="entry name" value="Mev_decarb"/>
</dbReference>
<comment type="catalytic activity">
    <reaction evidence="14 15 16">
        <text>(R)-5-diphosphomevalonate + ATP = isopentenyl diphosphate + ADP + phosphate + CO2</text>
        <dbReference type="Rhea" id="RHEA:23732"/>
        <dbReference type="ChEBI" id="CHEBI:16526"/>
        <dbReference type="ChEBI" id="CHEBI:30616"/>
        <dbReference type="ChEBI" id="CHEBI:43474"/>
        <dbReference type="ChEBI" id="CHEBI:57557"/>
        <dbReference type="ChEBI" id="CHEBI:128769"/>
        <dbReference type="ChEBI" id="CHEBI:456216"/>
        <dbReference type="EC" id="4.1.1.33"/>
    </reaction>
</comment>
<keyword evidence="19" id="KW-0418">Kinase</keyword>
<evidence type="ECO:0000256" key="5">
    <source>
        <dbReference type="ARBA" id="ARBA00022516"/>
    </source>
</evidence>
<protein>
    <recommendedName>
        <fullName evidence="4 15">Diphosphomevalonate decarboxylase</fullName>
        <ecNumber evidence="3 15">4.1.1.33</ecNumber>
    </recommendedName>
</protein>
<proteinExistence type="inferred from homology"/>
<comment type="pathway">
    <text evidence="16">Steroid biosynthesis; cholesterol biosynthesis.</text>
</comment>
<evidence type="ECO:0000256" key="3">
    <source>
        <dbReference type="ARBA" id="ARBA00012296"/>
    </source>
</evidence>
<dbReference type="Gene3D" id="3.30.70.890">
    <property type="entry name" value="GHMP kinase, C-terminal domain"/>
    <property type="match status" value="1"/>
</dbReference>
<evidence type="ECO:0000256" key="6">
    <source>
        <dbReference type="ARBA" id="ARBA00022741"/>
    </source>
</evidence>
<keyword evidence="5 16" id="KW-0444">Lipid biosynthesis</keyword>
<evidence type="ECO:0000256" key="8">
    <source>
        <dbReference type="ARBA" id="ARBA00022955"/>
    </source>
</evidence>
<keyword evidence="16" id="KW-0152">Cholesterol biosynthesis</keyword>
<evidence type="ECO:0000256" key="10">
    <source>
        <dbReference type="ARBA" id="ARBA00023098"/>
    </source>
</evidence>
<dbReference type="GO" id="GO:0005524">
    <property type="term" value="F:ATP binding"/>
    <property type="evidence" value="ECO:0007669"/>
    <property type="project" value="UniProtKB-UniRule"/>
</dbReference>
<evidence type="ECO:0000256" key="9">
    <source>
        <dbReference type="ARBA" id="ARBA00023011"/>
    </source>
</evidence>